<name>A0A0V0QK44_PSEPJ</name>
<organism evidence="1 2">
    <name type="scientific">Pseudocohnilembus persalinus</name>
    <name type="common">Ciliate</name>
    <dbReference type="NCBI Taxonomy" id="266149"/>
    <lineage>
        <taxon>Eukaryota</taxon>
        <taxon>Sar</taxon>
        <taxon>Alveolata</taxon>
        <taxon>Ciliophora</taxon>
        <taxon>Intramacronucleata</taxon>
        <taxon>Oligohymenophorea</taxon>
        <taxon>Scuticociliatia</taxon>
        <taxon>Philasterida</taxon>
        <taxon>Pseudocohnilembidae</taxon>
        <taxon>Pseudocohnilembus</taxon>
    </lineage>
</organism>
<evidence type="ECO:0000313" key="2">
    <source>
        <dbReference type="Proteomes" id="UP000054937"/>
    </source>
</evidence>
<proteinExistence type="predicted"/>
<dbReference type="Proteomes" id="UP000054937">
    <property type="component" value="Unassembled WGS sequence"/>
</dbReference>
<dbReference type="OrthoDB" id="307391at2759"/>
<protein>
    <submittedName>
        <fullName evidence="1">Uncharacterized protein</fullName>
    </submittedName>
</protein>
<gene>
    <name evidence="1" type="ORF">PPERSA_11938</name>
</gene>
<keyword evidence="2" id="KW-1185">Reference proteome</keyword>
<dbReference type="OMA" id="WEASEYQ"/>
<evidence type="ECO:0000313" key="1">
    <source>
        <dbReference type="EMBL" id="KRX02598.1"/>
    </source>
</evidence>
<comment type="caution">
    <text evidence="1">The sequence shown here is derived from an EMBL/GenBank/DDBJ whole genome shotgun (WGS) entry which is preliminary data.</text>
</comment>
<reference evidence="1 2" key="1">
    <citation type="journal article" date="2015" name="Sci. Rep.">
        <title>Genome of the facultative scuticociliatosis pathogen Pseudocohnilembus persalinus provides insight into its virulence through horizontal gene transfer.</title>
        <authorList>
            <person name="Xiong J."/>
            <person name="Wang G."/>
            <person name="Cheng J."/>
            <person name="Tian M."/>
            <person name="Pan X."/>
            <person name="Warren A."/>
            <person name="Jiang C."/>
            <person name="Yuan D."/>
            <person name="Miao W."/>
        </authorList>
    </citation>
    <scope>NUCLEOTIDE SEQUENCE [LARGE SCALE GENOMIC DNA]</scope>
    <source>
        <strain evidence="1">36N120E</strain>
    </source>
</reference>
<dbReference type="EMBL" id="LDAU01000154">
    <property type="protein sequence ID" value="KRX02598.1"/>
    <property type="molecule type" value="Genomic_DNA"/>
</dbReference>
<dbReference type="InParanoid" id="A0A0V0QK44"/>
<sequence>MPIYNETWDQDEFAWRTNVNLKTLPENHLERIKSLKFDFVEYKTHQLLACHLYERLTLHCMNQYGMFKDFYRPECMDVKHFFEHCVTLNAAYGLQKKYFPEMFVGNKYSRSIPHVSELTHSAN</sequence>
<accession>A0A0V0QK44</accession>
<dbReference type="AlphaFoldDB" id="A0A0V0QK44"/>